<name>A0A9N9H7U0_9GLOM</name>
<organism evidence="1 2">
    <name type="scientific">Paraglomus brasilianum</name>
    <dbReference type="NCBI Taxonomy" id="144538"/>
    <lineage>
        <taxon>Eukaryota</taxon>
        <taxon>Fungi</taxon>
        <taxon>Fungi incertae sedis</taxon>
        <taxon>Mucoromycota</taxon>
        <taxon>Glomeromycotina</taxon>
        <taxon>Glomeromycetes</taxon>
        <taxon>Paraglomerales</taxon>
        <taxon>Paraglomeraceae</taxon>
        <taxon>Paraglomus</taxon>
    </lineage>
</organism>
<gene>
    <name evidence="1" type="ORF">PBRASI_LOCUS10475</name>
</gene>
<reference evidence="1" key="1">
    <citation type="submission" date="2021-06" db="EMBL/GenBank/DDBJ databases">
        <authorList>
            <person name="Kallberg Y."/>
            <person name="Tangrot J."/>
            <person name="Rosling A."/>
        </authorList>
    </citation>
    <scope>NUCLEOTIDE SEQUENCE</scope>
    <source>
        <strain evidence="1">BR232B</strain>
    </source>
</reference>
<feature type="non-terminal residue" evidence="1">
    <location>
        <position position="1"/>
    </location>
</feature>
<dbReference type="Proteomes" id="UP000789739">
    <property type="component" value="Unassembled WGS sequence"/>
</dbReference>
<proteinExistence type="predicted"/>
<evidence type="ECO:0000313" key="2">
    <source>
        <dbReference type="Proteomes" id="UP000789739"/>
    </source>
</evidence>
<evidence type="ECO:0000313" key="1">
    <source>
        <dbReference type="EMBL" id="CAG8655201.1"/>
    </source>
</evidence>
<dbReference type="AlphaFoldDB" id="A0A9N9H7U0"/>
<protein>
    <submittedName>
        <fullName evidence="1">6979_t:CDS:1</fullName>
    </submittedName>
</protein>
<dbReference type="OrthoDB" id="6513042at2759"/>
<dbReference type="EMBL" id="CAJVPI010003173">
    <property type="protein sequence ID" value="CAG8655201.1"/>
    <property type="molecule type" value="Genomic_DNA"/>
</dbReference>
<comment type="caution">
    <text evidence="1">The sequence shown here is derived from an EMBL/GenBank/DDBJ whole genome shotgun (WGS) entry which is preliminary data.</text>
</comment>
<sequence>TTIRTKYPPKLSFLNKNLEVSNQFTWNLMECWSRMTALRVGKPSDEEMQQPTMPSYPNAIGEELSRCAYSILDSSERVDRLKDLSLKAAGHNLVPCFPET</sequence>
<keyword evidence="2" id="KW-1185">Reference proteome</keyword>
<accession>A0A9N9H7U0</accession>